<dbReference type="Proteomes" id="UP001595789">
    <property type="component" value="Unassembled WGS sequence"/>
</dbReference>
<keyword evidence="3" id="KW-1185">Reference proteome</keyword>
<comment type="caution">
    <text evidence="2">The sequence shown here is derived from an EMBL/GenBank/DDBJ whole genome shotgun (WGS) entry which is preliminary data.</text>
</comment>
<feature type="domain" description="Beta-lactamase-related" evidence="1">
    <location>
        <begin position="60"/>
        <end position="359"/>
    </location>
</feature>
<sequence>MAKNLLQSKIFSCSGQFKNQLLLTCGIICQLILGSITTSFAQTNVIQKLNAYMEGQYKINRFSGNVLIVKNNAVLMHRAFGQADLEWNVANTTDTKFGLASISKQFTAVAVLQLVDKGALTLQDRLSKFFPGYPHGENISIHMILTHTAGLPLDFEELYLSSTELNKDTVLNYIKSLPLQFQPGNGLAYSNVGYYLLGQIIEKVSGSSLSDFLKNNIFEPAGMKNTGLNSNERIIVKLARSYLRTDANFLKNPYINWEVNTGLDGMYATASDLFKFNKALHGGKLLSDNLKTKMFTHYNKAYPDGKFLDTYGYGIFINPYFNQGHQMFTHSGGYFGVMTTMDYYPKDDLFITVLSNNESESHWIAYGLAGIMFGKQVETPYKHIEKKIDPRLLTNYIGKFGDVEFIKKENKLVIKKGEVVLVPESNNRFFRKDLPDRTYEFVQPKGQRNNLLISTKGGVRDTVYRK</sequence>
<evidence type="ECO:0000313" key="3">
    <source>
        <dbReference type="Proteomes" id="UP001595789"/>
    </source>
</evidence>
<protein>
    <submittedName>
        <fullName evidence="2">Serine hydrolase domain-containing protein</fullName>
        <ecNumber evidence="2">3.-.-.-</ecNumber>
    </submittedName>
</protein>
<gene>
    <name evidence="2" type="ORF">ACFOWA_17585</name>
</gene>
<reference evidence="3" key="1">
    <citation type="journal article" date="2019" name="Int. J. Syst. Evol. Microbiol.">
        <title>The Global Catalogue of Microorganisms (GCM) 10K type strain sequencing project: providing services to taxonomists for standard genome sequencing and annotation.</title>
        <authorList>
            <consortium name="The Broad Institute Genomics Platform"/>
            <consortium name="The Broad Institute Genome Sequencing Center for Infectious Disease"/>
            <person name="Wu L."/>
            <person name="Ma J."/>
        </authorList>
    </citation>
    <scope>NUCLEOTIDE SEQUENCE [LARGE SCALE GENOMIC DNA]</scope>
    <source>
        <strain evidence="3">CCM 8691</strain>
    </source>
</reference>
<dbReference type="EC" id="3.-.-.-" evidence="2"/>
<accession>A0ABV8PFB6</accession>
<dbReference type="Pfam" id="PF00144">
    <property type="entry name" value="Beta-lactamase"/>
    <property type="match status" value="1"/>
</dbReference>
<organism evidence="2 3">
    <name type="scientific">Pedobacter lithocola</name>
    <dbReference type="NCBI Taxonomy" id="1908239"/>
    <lineage>
        <taxon>Bacteria</taxon>
        <taxon>Pseudomonadati</taxon>
        <taxon>Bacteroidota</taxon>
        <taxon>Sphingobacteriia</taxon>
        <taxon>Sphingobacteriales</taxon>
        <taxon>Sphingobacteriaceae</taxon>
        <taxon>Pedobacter</taxon>
    </lineage>
</organism>
<dbReference type="GO" id="GO:0016787">
    <property type="term" value="F:hydrolase activity"/>
    <property type="evidence" value="ECO:0007669"/>
    <property type="project" value="UniProtKB-KW"/>
</dbReference>
<proteinExistence type="predicted"/>
<evidence type="ECO:0000313" key="2">
    <source>
        <dbReference type="EMBL" id="MFC4213012.1"/>
    </source>
</evidence>
<dbReference type="InterPro" id="IPR050491">
    <property type="entry name" value="AmpC-like"/>
</dbReference>
<dbReference type="PANTHER" id="PTHR46825:SF9">
    <property type="entry name" value="BETA-LACTAMASE-RELATED DOMAIN-CONTAINING PROTEIN"/>
    <property type="match status" value="1"/>
</dbReference>
<keyword evidence="2" id="KW-0378">Hydrolase</keyword>
<dbReference type="SUPFAM" id="SSF56601">
    <property type="entry name" value="beta-lactamase/transpeptidase-like"/>
    <property type="match status" value="1"/>
</dbReference>
<dbReference type="EMBL" id="JBHSBW010000013">
    <property type="protein sequence ID" value="MFC4213012.1"/>
    <property type="molecule type" value="Genomic_DNA"/>
</dbReference>
<name>A0ABV8PFB6_9SPHI</name>
<dbReference type="InterPro" id="IPR001466">
    <property type="entry name" value="Beta-lactam-related"/>
</dbReference>
<dbReference type="Gene3D" id="3.40.710.10">
    <property type="entry name" value="DD-peptidase/beta-lactamase superfamily"/>
    <property type="match status" value="1"/>
</dbReference>
<dbReference type="PANTHER" id="PTHR46825">
    <property type="entry name" value="D-ALANYL-D-ALANINE-CARBOXYPEPTIDASE/ENDOPEPTIDASE AMPH"/>
    <property type="match status" value="1"/>
</dbReference>
<dbReference type="InterPro" id="IPR012338">
    <property type="entry name" value="Beta-lactam/transpept-like"/>
</dbReference>
<evidence type="ECO:0000259" key="1">
    <source>
        <dbReference type="Pfam" id="PF00144"/>
    </source>
</evidence>